<dbReference type="PANTHER" id="PTHR11845">
    <property type="entry name" value="5'-DEOXYNUCLEOTIDASE HDDC2"/>
    <property type="match status" value="1"/>
</dbReference>
<keyword evidence="2 4" id="KW-0378">Hydrolase</keyword>
<gene>
    <name evidence="4" type="primary">yfbR</name>
    <name evidence="4" type="ORF">NCTC13079_00725</name>
</gene>
<dbReference type="GO" id="GO:0046872">
    <property type="term" value="F:metal ion binding"/>
    <property type="evidence" value="ECO:0007669"/>
    <property type="project" value="UniProtKB-KW"/>
</dbReference>
<accession>A0A3S4YPD2</accession>
<keyword evidence="1" id="KW-0479">Metal-binding</keyword>
<keyword evidence="5" id="KW-1185">Reference proteome</keyword>
<dbReference type="GO" id="GO:0008253">
    <property type="term" value="F:5'-nucleotidase activity"/>
    <property type="evidence" value="ECO:0007669"/>
    <property type="project" value="UniProtKB-EC"/>
</dbReference>
<name>A0A3S4YPD2_9FIRM</name>
<dbReference type="OrthoDB" id="9796032at2"/>
<evidence type="ECO:0000256" key="1">
    <source>
        <dbReference type="ARBA" id="ARBA00022723"/>
    </source>
</evidence>
<dbReference type="SUPFAM" id="SSF109604">
    <property type="entry name" value="HD-domain/PDEase-like"/>
    <property type="match status" value="1"/>
</dbReference>
<evidence type="ECO:0000259" key="3">
    <source>
        <dbReference type="Pfam" id="PF13023"/>
    </source>
</evidence>
<evidence type="ECO:0000256" key="2">
    <source>
        <dbReference type="ARBA" id="ARBA00022801"/>
    </source>
</evidence>
<dbReference type="Proteomes" id="UP000269544">
    <property type="component" value="Chromosome"/>
</dbReference>
<dbReference type="InterPro" id="IPR039356">
    <property type="entry name" value="YfbR/HDDC2"/>
</dbReference>
<reference evidence="4 5" key="1">
    <citation type="submission" date="2018-12" db="EMBL/GenBank/DDBJ databases">
        <authorList>
            <consortium name="Pathogen Informatics"/>
        </authorList>
    </citation>
    <scope>NUCLEOTIDE SEQUENCE [LARGE SCALE GENOMIC DNA]</scope>
    <source>
        <strain evidence="4 5">NCTC13079</strain>
    </source>
</reference>
<dbReference type="AlphaFoldDB" id="A0A3S4YPD2"/>
<evidence type="ECO:0000313" key="4">
    <source>
        <dbReference type="EMBL" id="VEJ35509.1"/>
    </source>
</evidence>
<dbReference type="RefSeq" id="WP_126465302.1">
    <property type="nucleotide sequence ID" value="NZ_LR134523.1"/>
</dbReference>
<dbReference type="PANTHER" id="PTHR11845:SF13">
    <property type="entry name" value="5'-DEOXYNUCLEOTIDASE HDDC2"/>
    <property type="match status" value="1"/>
</dbReference>
<dbReference type="Gene3D" id="1.10.3210.10">
    <property type="entry name" value="Hypothetical protein af1432"/>
    <property type="match status" value="1"/>
</dbReference>
<dbReference type="KEGG" id="piv:NCTC13079_00725"/>
<sequence>MKDTQLEEKIEFIYTLERMKNVYRRTKLLHEARYENDAEHSFHIAAMAHILRDFAPEDVDFERVLLLLLYHDVVEIEAGDTFAYDAEGNKSKLEREIRAADSLFGILPEASARKTRALWDEFEAQETPESHFALAMDRMQPILLNVATGGNSWNEHAVKMEDVLVRMEPIKRYPALYDYMYEKVSAFFE</sequence>
<dbReference type="GO" id="GO:0005737">
    <property type="term" value="C:cytoplasm"/>
    <property type="evidence" value="ECO:0007669"/>
    <property type="project" value="TreeGrafter"/>
</dbReference>
<feature type="domain" description="HD" evidence="3">
    <location>
        <begin position="17"/>
        <end position="168"/>
    </location>
</feature>
<dbReference type="GO" id="GO:0002953">
    <property type="term" value="F:5'-deoxynucleotidase activity"/>
    <property type="evidence" value="ECO:0007669"/>
    <property type="project" value="InterPro"/>
</dbReference>
<evidence type="ECO:0000313" key="5">
    <source>
        <dbReference type="Proteomes" id="UP000269544"/>
    </source>
</evidence>
<dbReference type="EMBL" id="LR134523">
    <property type="protein sequence ID" value="VEJ35509.1"/>
    <property type="molecule type" value="Genomic_DNA"/>
</dbReference>
<dbReference type="InterPro" id="IPR006674">
    <property type="entry name" value="HD_domain"/>
</dbReference>
<protein>
    <submittedName>
        <fullName evidence="4">5'-nucleotidase yfbR</fullName>
        <ecNumber evidence="4">3.1.3.5</ecNumber>
    </submittedName>
</protein>
<organism evidence="4 5">
    <name type="scientific">Aedoeadaptatus ivorii</name>
    <dbReference type="NCBI Taxonomy" id="54006"/>
    <lineage>
        <taxon>Bacteria</taxon>
        <taxon>Bacillati</taxon>
        <taxon>Bacillota</taxon>
        <taxon>Tissierellia</taxon>
        <taxon>Tissierellales</taxon>
        <taxon>Peptoniphilaceae</taxon>
        <taxon>Aedoeadaptatus</taxon>
    </lineage>
</organism>
<dbReference type="EC" id="3.1.3.5" evidence="4"/>
<proteinExistence type="predicted"/>
<dbReference type="Pfam" id="PF13023">
    <property type="entry name" value="HD_3"/>
    <property type="match status" value="1"/>
</dbReference>